<proteinExistence type="predicted"/>
<dbReference type="EMBL" id="CP024985">
    <property type="protein sequence ID" value="ATZ23412.1"/>
    <property type="molecule type" value="Genomic_DNA"/>
</dbReference>
<evidence type="ECO:0000313" key="3">
    <source>
        <dbReference type="Proteomes" id="UP000231791"/>
    </source>
</evidence>
<gene>
    <name evidence="2" type="ORF">SLAV_07545</name>
</gene>
<dbReference type="OrthoDB" id="5328543at2"/>
<name>A0A2K8P9I5_STRLA</name>
<dbReference type="GeneID" id="49382616"/>
<protein>
    <submittedName>
        <fullName evidence="2">Uncharacterized protein</fullName>
    </submittedName>
</protein>
<feature type="compositionally biased region" description="Basic and acidic residues" evidence="1">
    <location>
        <begin position="136"/>
        <end position="150"/>
    </location>
</feature>
<feature type="region of interest" description="Disordered" evidence="1">
    <location>
        <begin position="130"/>
        <end position="151"/>
    </location>
</feature>
<dbReference type="KEGG" id="slx:SLAV_07545"/>
<sequence>MVHLVQRDNDGVEEALAVRIVDEALKFVAAATRATGRRLRPSKLVELGWHALILRTAVYRELCTAGGRFVDHRPEGPDTLRRHADTLTHTMDAIREAGYEPDQYLWGRSSGHLGFAPGCETSRRASTPRLPAWIRGDSDGGSRNGRASERRVRRVLLA</sequence>
<dbReference type="Proteomes" id="UP000231791">
    <property type="component" value="Chromosome"/>
</dbReference>
<reference evidence="2 3" key="1">
    <citation type="submission" date="2017-11" db="EMBL/GenBank/DDBJ databases">
        <title>Complete genome sequence of Streptomyces lavendulae subsp. lavendulae CCM 3239 (formerly 'Streptomyces aureofaciens CCM 3239'), the producer of the angucycline-type antibiotic auricin.</title>
        <authorList>
            <person name="Busche T."/>
            <person name="Novakova R."/>
            <person name="Al'Dilaimi A."/>
            <person name="Homerova D."/>
            <person name="Feckova L."/>
            <person name="Rezuchova B."/>
            <person name="Mingyar E."/>
            <person name="Csolleiova D."/>
            <person name="Bekeova C."/>
            <person name="Winkler A."/>
            <person name="Sevcikova B."/>
            <person name="Kalinowski J."/>
            <person name="Kormanec J."/>
            <person name="Ruckert C."/>
        </authorList>
    </citation>
    <scope>NUCLEOTIDE SEQUENCE [LARGE SCALE GENOMIC DNA]</scope>
    <source>
        <strain evidence="2 3">CCM 3239</strain>
    </source>
</reference>
<dbReference type="RefSeq" id="WP_051840152.1">
    <property type="nucleotide sequence ID" value="NZ_CP024985.1"/>
</dbReference>
<evidence type="ECO:0000256" key="1">
    <source>
        <dbReference type="SAM" id="MobiDB-lite"/>
    </source>
</evidence>
<organism evidence="2 3">
    <name type="scientific">Streptomyces lavendulae subsp. lavendulae</name>
    <dbReference type="NCBI Taxonomy" id="58340"/>
    <lineage>
        <taxon>Bacteria</taxon>
        <taxon>Bacillati</taxon>
        <taxon>Actinomycetota</taxon>
        <taxon>Actinomycetes</taxon>
        <taxon>Kitasatosporales</taxon>
        <taxon>Streptomycetaceae</taxon>
        <taxon>Streptomyces</taxon>
    </lineage>
</organism>
<dbReference type="AlphaFoldDB" id="A0A2K8P9I5"/>
<evidence type="ECO:0000313" key="2">
    <source>
        <dbReference type="EMBL" id="ATZ23412.1"/>
    </source>
</evidence>
<keyword evidence="3" id="KW-1185">Reference proteome</keyword>
<accession>A0A2K8P9I5</accession>